<name>A0A6J6RBQ5_9ZZZZ</name>
<proteinExistence type="predicted"/>
<organism evidence="1">
    <name type="scientific">freshwater metagenome</name>
    <dbReference type="NCBI Taxonomy" id="449393"/>
    <lineage>
        <taxon>unclassified sequences</taxon>
        <taxon>metagenomes</taxon>
        <taxon>ecological metagenomes</taxon>
    </lineage>
</organism>
<evidence type="ECO:0000313" key="2">
    <source>
        <dbReference type="EMBL" id="CAB4918949.1"/>
    </source>
</evidence>
<gene>
    <name evidence="1" type="ORF">UFOPK2683_00579</name>
    <name evidence="2" type="ORF">UFOPK3605_01559</name>
    <name evidence="3" type="ORF">UFOPK3897_01387</name>
    <name evidence="4" type="ORF">UFOPK4121_01612</name>
</gene>
<dbReference type="EMBL" id="CAFBMM010000127">
    <property type="protein sequence ID" value="CAB4918949.1"/>
    <property type="molecule type" value="Genomic_DNA"/>
</dbReference>
<protein>
    <submittedName>
        <fullName evidence="1">Unannotated protein</fullName>
    </submittedName>
</protein>
<reference evidence="1" key="1">
    <citation type="submission" date="2020-05" db="EMBL/GenBank/DDBJ databases">
        <authorList>
            <person name="Chiriac C."/>
            <person name="Salcher M."/>
            <person name="Ghai R."/>
            <person name="Kavagutti S V."/>
        </authorList>
    </citation>
    <scope>NUCLEOTIDE SEQUENCE</scope>
</reference>
<dbReference type="EMBL" id="CAFBOF010000043">
    <property type="protein sequence ID" value="CAB4985478.1"/>
    <property type="molecule type" value="Genomic_DNA"/>
</dbReference>
<dbReference type="EMBL" id="CAFBPQ010000088">
    <property type="protein sequence ID" value="CAB5033215.1"/>
    <property type="molecule type" value="Genomic_DNA"/>
</dbReference>
<evidence type="ECO:0000313" key="1">
    <source>
        <dbReference type="EMBL" id="CAB4720479.1"/>
    </source>
</evidence>
<dbReference type="EMBL" id="CAEZYK010000023">
    <property type="protein sequence ID" value="CAB4720479.1"/>
    <property type="molecule type" value="Genomic_DNA"/>
</dbReference>
<dbReference type="AlphaFoldDB" id="A0A6J6RBQ5"/>
<accession>A0A6J6RBQ5</accession>
<sequence length="171" mass="18615">MKISAVAIALSAAILMAVFVTPAHAHQPVILDEGDGSPSSGPLLPDGTVSYAVYATVANKQARGFRFRLVEGDQLEVQYLISDEAPDNALTPKELPRVTLIDPKGRRSTLKVNERSEFYEPYSRKNYLYLSRIAEQGSPGTYRVIVRGRSVEPVETTIAVGSREVPGTVVN</sequence>
<evidence type="ECO:0000313" key="3">
    <source>
        <dbReference type="EMBL" id="CAB4985478.1"/>
    </source>
</evidence>
<evidence type="ECO:0000313" key="4">
    <source>
        <dbReference type="EMBL" id="CAB5033215.1"/>
    </source>
</evidence>